<dbReference type="Proteomes" id="UP000005555">
    <property type="component" value="Unassembled WGS sequence"/>
</dbReference>
<accession>Q1YPY8</accession>
<evidence type="ECO:0000256" key="1">
    <source>
        <dbReference type="ARBA" id="ARBA00023015"/>
    </source>
</evidence>
<dbReference type="HOGENOM" id="CLU_1406979_0_0_6"/>
<comment type="caution">
    <text evidence="5">The sequence shown here is derived from an EMBL/GenBank/DDBJ whole genome shotgun (WGS) entry which is preliminary data.</text>
</comment>
<reference evidence="5 6" key="1">
    <citation type="submission" date="2006-03" db="EMBL/GenBank/DDBJ databases">
        <authorList>
            <person name="Giovannoni S.J."/>
            <person name="Cho J.-C."/>
            <person name="Ferriera S."/>
            <person name="Johnson J."/>
            <person name="Kravitz S."/>
            <person name="Halpern A."/>
            <person name="Remington K."/>
            <person name="Beeson K."/>
            <person name="Tran B."/>
            <person name="Rogers Y.-H."/>
            <person name="Friedman R."/>
            <person name="Venter J.C."/>
        </authorList>
    </citation>
    <scope>NUCLEOTIDE SEQUENCE [LARGE SCALE GENOMIC DNA]</scope>
    <source>
        <strain evidence="5 6">HTCC2207</strain>
    </source>
</reference>
<sequence length="193" mass="21662">MAEIKQLPSWDDKCSSRIIDILHASKSLRIPSENALRSSKPYAAIEFGYYASLSSAKDLPQFEKKIEQAIRDLGFSEFSYFRSDGGAADSERLVTVSSDLLTDYFAERLYEHDLILPYADSNTAPVYQSTLHDYAKNAPFDIDMTRMMKAICELNKSHGYHDFYNTLAKAKSGTGNVGYQNCLWSKVGSLLVA</sequence>
<keyword evidence="3" id="KW-0804">Transcription</keyword>
<keyword evidence="1" id="KW-0805">Transcription regulation</keyword>
<protein>
    <recommendedName>
        <fullName evidence="4">Transcription factor LuxR-like autoinducer-binding domain-containing protein</fullName>
    </recommendedName>
</protein>
<keyword evidence="6" id="KW-1185">Reference proteome</keyword>
<dbReference type="OrthoDB" id="5746767at2"/>
<proteinExistence type="predicted"/>
<evidence type="ECO:0000259" key="4">
    <source>
        <dbReference type="Pfam" id="PF03472"/>
    </source>
</evidence>
<evidence type="ECO:0000313" key="5">
    <source>
        <dbReference type="EMBL" id="EAS46221.1"/>
    </source>
</evidence>
<dbReference type="AlphaFoldDB" id="Q1YPY8"/>
<feature type="domain" description="Transcription factor LuxR-like autoinducer-binding" evidence="4">
    <location>
        <begin position="66"/>
        <end position="164"/>
    </location>
</feature>
<name>Q1YPY8_9GAMM</name>
<evidence type="ECO:0000313" key="6">
    <source>
        <dbReference type="Proteomes" id="UP000005555"/>
    </source>
</evidence>
<evidence type="ECO:0000256" key="3">
    <source>
        <dbReference type="ARBA" id="ARBA00023163"/>
    </source>
</evidence>
<evidence type="ECO:0000256" key="2">
    <source>
        <dbReference type="ARBA" id="ARBA00023125"/>
    </source>
</evidence>
<dbReference type="InterPro" id="IPR005143">
    <property type="entry name" value="TF_LuxR_autoind-bd_dom"/>
</dbReference>
<dbReference type="STRING" id="314287.GB2207_05654"/>
<keyword evidence="2" id="KW-0238">DNA-binding</keyword>
<organism evidence="5 6">
    <name type="scientific">gamma proteobacterium HTCC2207</name>
    <dbReference type="NCBI Taxonomy" id="314287"/>
    <lineage>
        <taxon>Bacteria</taxon>
        <taxon>Pseudomonadati</taxon>
        <taxon>Pseudomonadota</taxon>
        <taxon>Gammaproteobacteria</taxon>
        <taxon>Cellvibrionales</taxon>
        <taxon>Porticoccaceae</taxon>
        <taxon>SAR92 clade</taxon>
    </lineage>
</organism>
<dbReference type="InterPro" id="IPR036693">
    <property type="entry name" value="TF_LuxR_autoind-bd_dom_sf"/>
</dbReference>
<dbReference type="EMBL" id="AAPI01000008">
    <property type="protein sequence ID" value="EAS46221.1"/>
    <property type="molecule type" value="Genomic_DNA"/>
</dbReference>
<dbReference type="Gene3D" id="3.30.450.80">
    <property type="entry name" value="Transcription factor LuxR-like, autoinducer-binding domain"/>
    <property type="match status" value="1"/>
</dbReference>
<gene>
    <name evidence="5" type="ORF">GB2207_05654</name>
</gene>
<dbReference type="Pfam" id="PF03472">
    <property type="entry name" value="Autoind_bind"/>
    <property type="match status" value="1"/>
</dbReference>
<dbReference type="SUPFAM" id="SSF75516">
    <property type="entry name" value="Pheromone-binding domain of LuxR-like quorum-sensing transcription factors"/>
    <property type="match status" value="1"/>
</dbReference>